<evidence type="ECO:0000259" key="2">
    <source>
        <dbReference type="Pfam" id="PF00535"/>
    </source>
</evidence>
<keyword evidence="4" id="KW-1185">Reference proteome</keyword>
<dbReference type="STRING" id="579748.TW81_04850"/>
<comment type="similarity">
    <text evidence="1">Belongs to the glycosyltransferase 2 family. WaaE/KdtX subfamily.</text>
</comment>
<gene>
    <name evidence="3" type="ORF">TW81_04850</name>
</gene>
<dbReference type="InterPro" id="IPR029044">
    <property type="entry name" value="Nucleotide-diphossugar_trans"/>
</dbReference>
<reference evidence="3 4" key="1">
    <citation type="journal article" date="2015" name="BMC Genomics">
        <title>Genome mining reveals unlocked bioactive potential of marine Gram-negative bacteria.</title>
        <authorList>
            <person name="Machado H."/>
            <person name="Sonnenschein E.C."/>
            <person name="Melchiorsen J."/>
            <person name="Gram L."/>
        </authorList>
    </citation>
    <scope>NUCLEOTIDE SEQUENCE [LARGE SCALE GENOMIC DNA]</scope>
    <source>
        <strain evidence="3 4">S2757</strain>
    </source>
</reference>
<comment type="caution">
    <text evidence="3">The sequence shown here is derived from an EMBL/GenBank/DDBJ whole genome shotgun (WGS) entry which is preliminary data.</text>
</comment>
<feature type="domain" description="Glycosyltransferase 2-like" evidence="2">
    <location>
        <begin position="14"/>
        <end position="132"/>
    </location>
</feature>
<dbReference type="EMBL" id="JXXV01000011">
    <property type="protein sequence ID" value="KJY84132.1"/>
    <property type="molecule type" value="Genomic_DNA"/>
</dbReference>
<evidence type="ECO:0000313" key="3">
    <source>
        <dbReference type="EMBL" id="KJY84132.1"/>
    </source>
</evidence>
<dbReference type="CDD" id="cd02511">
    <property type="entry name" value="Beta4Glucosyltransferase"/>
    <property type="match status" value="1"/>
</dbReference>
<dbReference type="Gene3D" id="3.90.550.10">
    <property type="entry name" value="Spore Coat Polysaccharide Biosynthesis Protein SpsA, Chain A"/>
    <property type="match status" value="1"/>
</dbReference>
<evidence type="ECO:0000256" key="1">
    <source>
        <dbReference type="ARBA" id="ARBA00038494"/>
    </source>
</evidence>
<proteinExistence type="inferred from homology"/>
<dbReference type="SUPFAM" id="SSF53448">
    <property type="entry name" value="Nucleotide-diphospho-sugar transferases"/>
    <property type="match status" value="1"/>
</dbReference>
<name>A0A0F4NLZ7_9VIBR</name>
<dbReference type="PANTHER" id="PTHR43630">
    <property type="entry name" value="POLY-BETA-1,6-N-ACETYL-D-GLUCOSAMINE SYNTHASE"/>
    <property type="match status" value="1"/>
</dbReference>
<dbReference type="PATRIC" id="fig|579748.3.peg.991"/>
<keyword evidence="3" id="KW-0808">Transferase</keyword>
<dbReference type="RefSeq" id="WP_045954599.1">
    <property type="nucleotide sequence ID" value="NZ_JXXV01000011.1"/>
</dbReference>
<dbReference type="InterPro" id="IPR001173">
    <property type="entry name" value="Glyco_trans_2-like"/>
</dbReference>
<sequence length="262" mass="30113">MNQASQNRATIAAVIITKNEQDSLRDCLESLRWVDEIIIVDSGSTDNTEAIAREYTEHFYVNAEWPGFGKQKQLAQSYATSDWILAVDADERIDETLRENILTMLESPPENTVYNLNELTWVFGRFLKHSGWYYRHVRLYPNKLTKYNDNLVHESVIIPEGCKVAELDGDILHYSYQNLNHYLVKSAGYAKAWADQRQARGKKASLSQGIIHALGCFLKMYLLKRGFLDGKQGFLIAVLSAHSTFVKYADLWARDNDPHYKQ</sequence>
<dbReference type="AlphaFoldDB" id="A0A0F4NLZ7"/>
<dbReference type="OrthoDB" id="9815923at2"/>
<organism evidence="3 4">
    <name type="scientific">Vibrio galatheae</name>
    <dbReference type="NCBI Taxonomy" id="579748"/>
    <lineage>
        <taxon>Bacteria</taxon>
        <taxon>Pseudomonadati</taxon>
        <taxon>Pseudomonadota</taxon>
        <taxon>Gammaproteobacteria</taxon>
        <taxon>Vibrionales</taxon>
        <taxon>Vibrionaceae</taxon>
        <taxon>Vibrio</taxon>
    </lineage>
</organism>
<accession>A0A0F4NLZ7</accession>
<evidence type="ECO:0000313" key="4">
    <source>
        <dbReference type="Proteomes" id="UP000033673"/>
    </source>
</evidence>
<dbReference type="Pfam" id="PF00535">
    <property type="entry name" value="Glycos_transf_2"/>
    <property type="match status" value="1"/>
</dbReference>
<dbReference type="GO" id="GO:0016740">
    <property type="term" value="F:transferase activity"/>
    <property type="evidence" value="ECO:0007669"/>
    <property type="project" value="UniProtKB-KW"/>
</dbReference>
<dbReference type="Proteomes" id="UP000033673">
    <property type="component" value="Unassembled WGS sequence"/>
</dbReference>
<protein>
    <submittedName>
        <fullName evidence="3">Glycosyltransferase</fullName>
    </submittedName>
</protein>
<dbReference type="PANTHER" id="PTHR43630:SF2">
    <property type="entry name" value="GLYCOSYLTRANSFERASE"/>
    <property type="match status" value="1"/>
</dbReference>